<organism evidence="1 2">
    <name type="scientific">Brassica cretica</name>
    <name type="common">Mustard</name>
    <dbReference type="NCBI Taxonomy" id="69181"/>
    <lineage>
        <taxon>Eukaryota</taxon>
        <taxon>Viridiplantae</taxon>
        <taxon>Streptophyta</taxon>
        <taxon>Embryophyta</taxon>
        <taxon>Tracheophyta</taxon>
        <taxon>Spermatophyta</taxon>
        <taxon>Magnoliopsida</taxon>
        <taxon>eudicotyledons</taxon>
        <taxon>Gunneridae</taxon>
        <taxon>Pentapetalae</taxon>
        <taxon>rosids</taxon>
        <taxon>malvids</taxon>
        <taxon>Brassicales</taxon>
        <taxon>Brassicaceae</taxon>
        <taxon>Brassiceae</taxon>
        <taxon>Brassica</taxon>
    </lineage>
</organism>
<gene>
    <name evidence="1" type="ORF">F2Q68_00021115</name>
</gene>
<proteinExistence type="predicted"/>
<evidence type="ECO:0000313" key="1">
    <source>
        <dbReference type="EMBL" id="KAF2536560.1"/>
    </source>
</evidence>
<protein>
    <submittedName>
        <fullName evidence="1">Uncharacterized protein</fullName>
    </submittedName>
</protein>
<dbReference type="Proteomes" id="UP000712281">
    <property type="component" value="Unassembled WGS sequence"/>
</dbReference>
<accession>A0A8S9FS64</accession>
<comment type="caution">
    <text evidence="1">The sequence shown here is derived from an EMBL/GenBank/DDBJ whole genome shotgun (WGS) entry which is preliminary data.</text>
</comment>
<dbReference type="AlphaFoldDB" id="A0A8S9FS64"/>
<reference evidence="1" key="1">
    <citation type="submission" date="2019-12" db="EMBL/GenBank/DDBJ databases">
        <title>Genome sequencing and annotation of Brassica cretica.</title>
        <authorList>
            <person name="Studholme D.J."/>
            <person name="Sarris P.F."/>
        </authorList>
    </citation>
    <scope>NUCLEOTIDE SEQUENCE</scope>
    <source>
        <strain evidence="1">PFS-001/15</strain>
        <tissue evidence="1">Leaf</tissue>
    </source>
</reference>
<sequence length="59" mass="6535">MVESLIACREAQDRLSRVSSFLDAIGLIDLKRSRSIDSMQLDWIGVGSIVALRKLKSVS</sequence>
<evidence type="ECO:0000313" key="2">
    <source>
        <dbReference type="Proteomes" id="UP000712281"/>
    </source>
</evidence>
<dbReference type="EMBL" id="QGKW02002228">
    <property type="protein sequence ID" value="KAF2536560.1"/>
    <property type="molecule type" value="Genomic_DNA"/>
</dbReference>
<name>A0A8S9FS64_BRACR</name>